<keyword evidence="3" id="KW-1185">Reference proteome</keyword>
<evidence type="ECO:0000313" key="2">
    <source>
        <dbReference type="EMBL" id="KAF3531347.1"/>
    </source>
</evidence>
<accession>A0ABQ7BGB0</accession>
<proteinExistence type="predicted"/>
<sequence length="178" mass="19665">MLPQASSPNNTTPYFLSGSGIFPPPSSLPSPQISPQLPQSSPPFPSGSTTQTTYEVTINRSLRRLSSQSFSPAVRLQNEFIREKVLLKRYWIQLWAHLKGVPFDLMYDSGLSHIAGQIGDPKETDDWTLSLMSISAVHVKVEIDTTIPLPSQVEVGRSNGTFVTVEVEYPWVPPSCAH</sequence>
<dbReference type="Proteomes" id="UP000266723">
    <property type="component" value="Unassembled WGS sequence"/>
</dbReference>
<feature type="compositionally biased region" description="Low complexity" evidence="1">
    <location>
        <begin position="29"/>
        <end position="39"/>
    </location>
</feature>
<feature type="compositionally biased region" description="Polar residues" evidence="1">
    <location>
        <begin position="1"/>
        <end position="14"/>
    </location>
</feature>
<evidence type="ECO:0000313" key="3">
    <source>
        <dbReference type="Proteomes" id="UP000266723"/>
    </source>
</evidence>
<dbReference type="InterPro" id="IPR040256">
    <property type="entry name" value="At4g02000-like"/>
</dbReference>
<gene>
    <name evidence="2" type="ORF">DY000_02037317</name>
</gene>
<dbReference type="PANTHER" id="PTHR31286:SF90">
    <property type="entry name" value="DUF4283 DOMAIN-CONTAINING PROTEIN"/>
    <property type="match status" value="1"/>
</dbReference>
<feature type="region of interest" description="Disordered" evidence="1">
    <location>
        <begin position="1"/>
        <end position="51"/>
    </location>
</feature>
<dbReference type="PANTHER" id="PTHR31286">
    <property type="entry name" value="GLYCINE-RICH CELL WALL STRUCTURAL PROTEIN 1.8-LIKE"/>
    <property type="match status" value="1"/>
</dbReference>
<reference evidence="2 3" key="1">
    <citation type="journal article" date="2020" name="BMC Genomics">
        <title>Intraspecific diversification of the crop wild relative Brassica cretica Lam. using demographic model selection.</title>
        <authorList>
            <person name="Kioukis A."/>
            <person name="Michalopoulou V.A."/>
            <person name="Briers L."/>
            <person name="Pirintsos S."/>
            <person name="Studholme D.J."/>
            <person name="Pavlidis P."/>
            <person name="Sarris P.F."/>
        </authorList>
    </citation>
    <scope>NUCLEOTIDE SEQUENCE [LARGE SCALE GENOMIC DNA]</scope>
    <source>
        <strain evidence="3">cv. PFS-1207/04</strain>
    </source>
</reference>
<organism evidence="2 3">
    <name type="scientific">Brassica cretica</name>
    <name type="common">Mustard</name>
    <dbReference type="NCBI Taxonomy" id="69181"/>
    <lineage>
        <taxon>Eukaryota</taxon>
        <taxon>Viridiplantae</taxon>
        <taxon>Streptophyta</taxon>
        <taxon>Embryophyta</taxon>
        <taxon>Tracheophyta</taxon>
        <taxon>Spermatophyta</taxon>
        <taxon>Magnoliopsida</taxon>
        <taxon>eudicotyledons</taxon>
        <taxon>Gunneridae</taxon>
        <taxon>Pentapetalae</taxon>
        <taxon>rosids</taxon>
        <taxon>malvids</taxon>
        <taxon>Brassicales</taxon>
        <taxon>Brassicaceae</taxon>
        <taxon>Brassiceae</taxon>
        <taxon>Brassica</taxon>
    </lineage>
</organism>
<name>A0ABQ7BGB0_BRACR</name>
<comment type="caution">
    <text evidence="2">The sequence shown here is derived from an EMBL/GenBank/DDBJ whole genome shotgun (WGS) entry which is preliminary data.</text>
</comment>
<evidence type="ECO:0000256" key="1">
    <source>
        <dbReference type="SAM" id="MobiDB-lite"/>
    </source>
</evidence>
<dbReference type="EMBL" id="QGKV02001507">
    <property type="protein sequence ID" value="KAF3531347.1"/>
    <property type="molecule type" value="Genomic_DNA"/>
</dbReference>
<protein>
    <submittedName>
        <fullName evidence="2">Uncharacterized protein</fullName>
    </submittedName>
</protein>